<proteinExistence type="predicted"/>
<name>A0A3G5A1T4_9VIRU</name>
<accession>A0A3G5A1T4</accession>
<sequence>MSMKRCILDLQKLLKDKNPLIPVPAAEIHQLNYEIDQIKKSLENMDLMGQILMINKFSMMEDRSIRDNKITVVQSENKTSSEIMNVRLSRIIHLVKMNNELWVDIKKNNIEREILKRLTDDFSNESKILLRNWSCKDDIYKQIDILIDYNLDSNFKKVRIFNSKEWVKFQEYKNKSKIKMDIGCNSFRGHSGYFDGRTYLYQDVVHVIDTEIDSIIVPLHSRNLLGKDDFLESYLLIAKGDIIVNVLHYAKDRGEIVTENRYWVHPGSDRYYHKHLLLCNDKLVIYFKGINSYRHNHSIILIDLTTMIPKNLCADLCRCGLFDQIENMEMWEIRDENVINVMVDILQKMLVMIAIPCVRMICEYL</sequence>
<dbReference type="EMBL" id="MK072243">
    <property type="protein sequence ID" value="AYV80464.1"/>
    <property type="molecule type" value="Genomic_DNA"/>
</dbReference>
<organism evidence="1">
    <name type="scientific">Harvfovirus sp</name>
    <dbReference type="NCBI Taxonomy" id="2487768"/>
    <lineage>
        <taxon>Viruses</taxon>
        <taxon>Varidnaviria</taxon>
        <taxon>Bamfordvirae</taxon>
        <taxon>Nucleocytoviricota</taxon>
        <taxon>Megaviricetes</taxon>
        <taxon>Imitervirales</taxon>
        <taxon>Mimiviridae</taxon>
        <taxon>Klosneuvirinae</taxon>
    </lineage>
</organism>
<reference evidence="1" key="1">
    <citation type="submission" date="2018-10" db="EMBL/GenBank/DDBJ databases">
        <title>Hidden diversity of soil giant viruses.</title>
        <authorList>
            <person name="Schulz F."/>
            <person name="Alteio L."/>
            <person name="Goudeau D."/>
            <person name="Ryan E.M."/>
            <person name="Malmstrom R.R."/>
            <person name="Blanchard J."/>
            <person name="Woyke T."/>
        </authorList>
    </citation>
    <scope>NUCLEOTIDE SEQUENCE</scope>
    <source>
        <strain evidence="1">HAV1</strain>
    </source>
</reference>
<gene>
    <name evidence="1" type="ORF">Harvfovirus1_89</name>
</gene>
<evidence type="ECO:0000313" key="1">
    <source>
        <dbReference type="EMBL" id="AYV80464.1"/>
    </source>
</evidence>
<protein>
    <submittedName>
        <fullName evidence="1">Uncharacterized protein</fullName>
    </submittedName>
</protein>